<comment type="similarity">
    <text evidence="2 12 13">Belongs to the ATPase A chain family.</text>
</comment>
<keyword evidence="9 12" id="KW-0406">Ion transport</keyword>
<evidence type="ECO:0000256" key="7">
    <source>
        <dbReference type="ARBA" id="ARBA00022781"/>
    </source>
</evidence>
<keyword evidence="11 12" id="KW-0066">ATP synthesis</keyword>
<dbReference type="NCBIfam" id="NF004477">
    <property type="entry name" value="PRK05815.1-1"/>
    <property type="match status" value="1"/>
</dbReference>
<dbReference type="SUPFAM" id="SSF81336">
    <property type="entry name" value="F1F0 ATP synthase subunit A"/>
    <property type="match status" value="1"/>
</dbReference>
<dbReference type="GO" id="GO:0046933">
    <property type="term" value="F:proton-transporting ATP synthase activity, rotational mechanism"/>
    <property type="evidence" value="ECO:0007669"/>
    <property type="project" value="UniProtKB-UniRule"/>
</dbReference>
<dbReference type="GO" id="GO:0042777">
    <property type="term" value="P:proton motive force-driven plasma membrane ATP synthesis"/>
    <property type="evidence" value="ECO:0007669"/>
    <property type="project" value="TreeGrafter"/>
</dbReference>
<protein>
    <recommendedName>
        <fullName evidence="12 13">ATP synthase subunit a</fullName>
    </recommendedName>
    <alternativeName>
        <fullName evidence="12">ATP synthase F0 sector subunit a</fullName>
    </alternativeName>
    <alternativeName>
        <fullName evidence="12">F-ATPase subunit 6</fullName>
    </alternativeName>
</protein>
<keyword evidence="8 12" id="KW-1133">Transmembrane helix</keyword>
<organism evidence="14 15">
    <name type="scientific">Candidatus Muproteobacteria bacterium RBG_16_64_10</name>
    <dbReference type="NCBI Taxonomy" id="1817757"/>
    <lineage>
        <taxon>Bacteria</taxon>
        <taxon>Pseudomonadati</taxon>
        <taxon>Pseudomonadota</taxon>
        <taxon>Candidatus Muproteobacteria</taxon>
    </lineage>
</organism>
<dbReference type="GO" id="GO:0005886">
    <property type="term" value="C:plasma membrane"/>
    <property type="evidence" value="ECO:0007669"/>
    <property type="project" value="UniProtKB-SubCell"/>
</dbReference>
<evidence type="ECO:0000313" key="14">
    <source>
        <dbReference type="EMBL" id="OGI37391.1"/>
    </source>
</evidence>
<dbReference type="PANTHER" id="PTHR42823:SF3">
    <property type="entry name" value="ATP SYNTHASE SUBUNIT A, CHLOROPLASTIC"/>
    <property type="match status" value="1"/>
</dbReference>
<dbReference type="Gene3D" id="1.20.120.220">
    <property type="entry name" value="ATP synthase, F0 complex, subunit A"/>
    <property type="match status" value="1"/>
</dbReference>
<gene>
    <name evidence="12" type="primary">atpB</name>
    <name evidence="14" type="ORF">A2V91_04020</name>
</gene>
<dbReference type="InterPro" id="IPR035908">
    <property type="entry name" value="F0_ATP_A_sf"/>
</dbReference>
<dbReference type="Proteomes" id="UP000179334">
    <property type="component" value="Unassembled WGS sequence"/>
</dbReference>
<dbReference type="InterPro" id="IPR023011">
    <property type="entry name" value="ATP_synth_F0_asu_AS"/>
</dbReference>
<evidence type="ECO:0000256" key="11">
    <source>
        <dbReference type="ARBA" id="ARBA00023310"/>
    </source>
</evidence>
<keyword evidence="5 12" id="KW-0138">CF(0)</keyword>
<feature type="transmembrane region" description="Helical" evidence="12">
    <location>
        <begin position="90"/>
        <end position="108"/>
    </location>
</feature>
<keyword evidence="7 12" id="KW-0375">Hydrogen ion transport</keyword>
<keyword evidence="10 12" id="KW-0472">Membrane</keyword>
<dbReference type="EMBL" id="MFSR01000092">
    <property type="protein sequence ID" value="OGI37391.1"/>
    <property type="molecule type" value="Genomic_DNA"/>
</dbReference>
<feature type="transmembrane region" description="Helical" evidence="12">
    <location>
        <begin position="136"/>
        <end position="155"/>
    </location>
</feature>
<dbReference type="FunFam" id="1.20.120.220:FF:000002">
    <property type="entry name" value="ATP synthase subunit a"/>
    <property type="match status" value="1"/>
</dbReference>
<evidence type="ECO:0000256" key="4">
    <source>
        <dbReference type="ARBA" id="ARBA00022475"/>
    </source>
</evidence>
<dbReference type="NCBIfam" id="TIGR01131">
    <property type="entry name" value="ATP_synt_6_or_A"/>
    <property type="match status" value="1"/>
</dbReference>
<dbReference type="AlphaFoldDB" id="A0A1F6SWR5"/>
<accession>A0A1F6SWR5</accession>
<keyword evidence="3 12" id="KW-0813">Transport</keyword>
<comment type="subcellular location">
    <subcellularLocation>
        <location evidence="12 13">Cell membrane</location>
        <topology evidence="12 13">Multi-pass membrane protein</topology>
    </subcellularLocation>
    <subcellularLocation>
        <location evidence="1">Membrane</location>
        <topology evidence="1">Multi-pass membrane protein</topology>
    </subcellularLocation>
</comment>
<evidence type="ECO:0000256" key="12">
    <source>
        <dbReference type="HAMAP-Rule" id="MF_01393"/>
    </source>
</evidence>
<evidence type="ECO:0000256" key="6">
    <source>
        <dbReference type="ARBA" id="ARBA00022692"/>
    </source>
</evidence>
<feature type="transmembrane region" description="Helical" evidence="12">
    <location>
        <begin position="226"/>
        <end position="251"/>
    </location>
</feature>
<comment type="caution">
    <text evidence="14">The sequence shown here is derived from an EMBL/GenBank/DDBJ whole genome shotgun (WGS) entry which is preliminary data.</text>
</comment>
<feature type="transmembrane region" description="Helical" evidence="12">
    <location>
        <begin position="29"/>
        <end position="50"/>
    </location>
</feature>
<evidence type="ECO:0000256" key="5">
    <source>
        <dbReference type="ARBA" id="ARBA00022547"/>
    </source>
</evidence>
<evidence type="ECO:0000256" key="13">
    <source>
        <dbReference type="RuleBase" id="RU000483"/>
    </source>
</evidence>
<dbReference type="InterPro" id="IPR045082">
    <property type="entry name" value="ATP_syn_F0_a_bact/chloroplast"/>
</dbReference>
<dbReference type="CDD" id="cd00310">
    <property type="entry name" value="ATP-synt_Fo_a_6"/>
    <property type="match status" value="1"/>
</dbReference>
<proteinExistence type="inferred from homology"/>
<dbReference type="GO" id="GO:0045259">
    <property type="term" value="C:proton-transporting ATP synthase complex"/>
    <property type="evidence" value="ECO:0007669"/>
    <property type="project" value="UniProtKB-KW"/>
</dbReference>
<evidence type="ECO:0000256" key="2">
    <source>
        <dbReference type="ARBA" id="ARBA00006810"/>
    </source>
</evidence>
<dbReference type="PANTHER" id="PTHR42823">
    <property type="entry name" value="ATP SYNTHASE SUBUNIT A, CHLOROPLASTIC"/>
    <property type="match status" value="1"/>
</dbReference>
<evidence type="ECO:0000256" key="1">
    <source>
        <dbReference type="ARBA" id="ARBA00004141"/>
    </source>
</evidence>
<evidence type="ECO:0000256" key="10">
    <source>
        <dbReference type="ARBA" id="ARBA00023136"/>
    </source>
</evidence>
<dbReference type="Pfam" id="PF00119">
    <property type="entry name" value="ATP-synt_A"/>
    <property type="match status" value="1"/>
</dbReference>
<name>A0A1F6SWR5_9PROT</name>
<evidence type="ECO:0000256" key="3">
    <source>
        <dbReference type="ARBA" id="ARBA00022448"/>
    </source>
</evidence>
<evidence type="ECO:0000313" key="15">
    <source>
        <dbReference type="Proteomes" id="UP000179334"/>
    </source>
</evidence>
<reference evidence="14 15" key="1">
    <citation type="journal article" date="2016" name="Nat. Commun.">
        <title>Thousands of microbial genomes shed light on interconnected biogeochemical processes in an aquifer system.</title>
        <authorList>
            <person name="Anantharaman K."/>
            <person name="Brown C.T."/>
            <person name="Hug L.A."/>
            <person name="Sharon I."/>
            <person name="Castelle C.J."/>
            <person name="Probst A.J."/>
            <person name="Thomas B.C."/>
            <person name="Singh A."/>
            <person name="Wilkins M.J."/>
            <person name="Karaoz U."/>
            <person name="Brodie E.L."/>
            <person name="Williams K.H."/>
            <person name="Hubbard S.S."/>
            <person name="Banfield J.F."/>
        </authorList>
    </citation>
    <scope>NUCLEOTIDE SEQUENCE [LARGE SCALE GENOMIC DNA]</scope>
</reference>
<sequence>MAAVVPGAGNPSEYIVHHLTNLTVGQGFWTFHLDTLFFSIILGLTFYFLFRRVAVHATAGIPGGWQNFVEIMVEFADRQVKDTFHGKSELIAPLALTIFCWVFLWNLMDLMPVDLLPTVSGWFGIHYLRVVPSTDLNATFGLSLTVLLLIVFYSLKVKGPIGYAKEILTHPFGPYFFPANLLLNMVEIIAKPLSLSLRLFGNLYAGEMIFILIALLPWWIQPALSLPWAIFHILVITLQAFIFMVLTIVYLSMAHEQVH</sequence>
<dbReference type="PROSITE" id="PS00449">
    <property type="entry name" value="ATPASE_A"/>
    <property type="match status" value="1"/>
</dbReference>
<evidence type="ECO:0000256" key="9">
    <source>
        <dbReference type="ARBA" id="ARBA00023065"/>
    </source>
</evidence>
<keyword evidence="6 12" id="KW-0812">Transmembrane</keyword>
<dbReference type="HAMAP" id="MF_01393">
    <property type="entry name" value="ATP_synth_a_bact"/>
    <property type="match status" value="1"/>
</dbReference>
<dbReference type="InterPro" id="IPR000568">
    <property type="entry name" value="ATP_synth_F0_asu"/>
</dbReference>
<dbReference type="PRINTS" id="PR00123">
    <property type="entry name" value="ATPASEA"/>
</dbReference>
<keyword evidence="4 12" id="KW-1003">Cell membrane</keyword>
<comment type="function">
    <text evidence="12 13">Key component of the proton channel; it plays a direct role in the translocation of protons across the membrane.</text>
</comment>
<feature type="transmembrane region" description="Helical" evidence="12">
    <location>
        <begin position="199"/>
        <end position="220"/>
    </location>
</feature>
<evidence type="ECO:0000256" key="8">
    <source>
        <dbReference type="ARBA" id="ARBA00022989"/>
    </source>
</evidence>